<dbReference type="CDD" id="cd00198">
    <property type="entry name" value="vWFA"/>
    <property type="match status" value="1"/>
</dbReference>
<dbReference type="InterPro" id="IPR041033">
    <property type="entry name" value="SpaA_PFL_dom_1"/>
</dbReference>
<name>A0ABD4TRS9_9CORY</name>
<dbReference type="NCBIfam" id="TIGR01167">
    <property type="entry name" value="LPXTG_anchor"/>
    <property type="match status" value="1"/>
</dbReference>
<dbReference type="EMBL" id="JAGPYW010000015">
    <property type="protein sequence ID" value="MCQ4615027.1"/>
    <property type="molecule type" value="Genomic_DNA"/>
</dbReference>
<dbReference type="GO" id="GO:0005975">
    <property type="term" value="P:carbohydrate metabolic process"/>
    <property type="evidence" value="ECO:0007669"/>
    <property type="project" value="UniProtKB-ARBA"/>
</dbReference>
<dbReference type="InterPro" id="IPR002035">
    <property type="entry name" value="VWF_A"/>
</dbReference>
<keyword evidence="2" id="KW-0812">Transmembrane</keyword>
<dbReference type="InterPro" id="IPR036465">
    <property type="entry name" value="vWFA_dom_sf"/>
</dbReference>
<comment type="caution">
    <text evidence="4">The sequence shown here is derived from an EMBL/GenBank/DDBJ whole genome shotgun (WGS) entry which is preliminary data.</text>
</comment>
<evidence type="ECO:0000313" key="4">
    <source>
        <dbReference type="EMBL" id="MCQ4615027.1"/>
    </source>
</evidence>
<feature type="transmembrane region" description="Helical" evidence="2">
    <location>
        <begin position="877"/>
        <end position="895"/>
    </location>
</feature>
<evidence type="ECO:0000256" key="1">
    <source>
        <dbReference type="SAM" id="MobiDB-lite"/>
    </source>
</evidence>
<dbReference type="Gene3D" id="2.60.40.10">
    <property type="entry name" value="Immunoglobulins"/>
    <property type="match status" value="1"/>
</dbReference>
<dbReference type="InterPro" id="IPR013783">
    <property type="entry name" value="Ig-like_fold"/>
</dbReference>
<dbReference type="SUPFAM" id="SSF53300">
    <property type="entry name" value="vWA-like"/>
    <property type="match status" value="1"/>
</dbReference>
<dbReference type="Gene3D" id="3.40.50.410">
    <property type="entry name" value="von Willebrand factor, type A domain"/>
    <property type="match status" value="1"/>
</dbReference>
<dbReference type="Proteomes" id="UP001205080">
    <property type="component" value="Unassembled WGS sequence"/>
</dbReference>
<organism evidence="4 5">
    <name type="scientific">Corynebacterium pseudogenitalium</name>
    <dbReference type="NCBI Taxonomy" id="38303"/>
    <lineage>
        <taxon>Bacteria</taxon>
        <taxon>Bacillati</taxon>
        <taxon>Actinomycetota</taxon>
        <taxon>Actinomycetes</taxon>
        <taxon>Mycobacteriales</taxon>
        <taxon>Corynebacteriaceae</taxon>
        <taxon>Corynebacterium</taxon>
    </lineage>
</organism>
<accession>A0ABD4TRS9</accession>
<feature type="domain" description="VWFA" evidence="3">
    <location>
        <begin position="471"/>
        <end position="632"/>
    </location>
</feature>
<evidence type="ECO:0000313" key="5">
    <source>
        <dbReference type="Proteomes" id="UP001205080"/>
    </source>
</evidence>
<keyword evidence="2" id="KW-0472">Membrane</keyword>
<keyword evidence="2" id="KW-1133">Transmembrane helix</keyword>
<dbReference type="AlphaFoldDB" id="A0ABD4TRS9"/>
<dbReference type="Pfam" id="PF17802">
    <property type="entry name" value="SpaA"/>
    <property type="match status" value="1"/>
</dbReference>
<evidence type="ECO:0000259" key="3">
    <source>
        <dbReference type="PROSITE" id="PS50234"/>
    </source>
</evidence>
<feature type="region of interest" description="Disordered" evidence="1">
    <location>
        <begin position="284"/>
        <end position="304"/>
    </location>
</feature>
<evidence type="ECO:0000256" key="2">
    <source>
        <dbReference type="SAM" id="Phobius"/>
    </source>
</evidence>
<gene>
    <name evidence="4" type="ORF">KBX22_09855</name>
</gene>
<sequence length="901" mass="98336">MTVERKGDVDRIVVNDPDGEAWEFGGKASKENIFALQRQGKGEIKEVLSVTADGRKLEDYDYGFVNSADGGFVAFNLNALHAIPPQVVEVEVRATDAGEYAIAEPKEVPTARELSETGYGRTDQAAATVNPDGVGVARAASLPASKEQLTLTALSYESPEGAAGGKPPRIRLSTSVGGAFEQRDFYLTELVISFSGSSRYALDGPVTLRKNSNESCTVSGAGIKRLSSKSISVDLTGCDPSIAVWKGSGDKISVDFYGPGAPNAKPYSLELYGSWSTTQSGTAKVSVEQGDPTTPKNYRPLPNDRGFDSCNYSDGLQVSRTWWDNTPDGGMRAKVIEVETGLADLSTQFDASDPRLKLRVGSDHDGWAELKYDVDYTLSMSGSSLYFILKNEIERKPRTQNSYDFEVRIPLKTASTNCKIVMWDQNAPNWLRQDATNLELDVPETPRDELDWLPASAPNPPLRDDICSTKNIALVFDASDSIGRNGADASRLTGLEVINTLKGTDSTLAIYNFASQGGRVPRMSTGKLRTNDENDLEQLVDAVNAITNTPASEMVGRGGTNYEAGLEQVPSGEYDVVYFITDGLPTTSFRDYPGYYFDVGTLVNQSDLSRAVEQANRLKNSGTRIETIMVGLEPFNEHILKDDYFMRGNTRKQPENWPKQPGYGYPSYNMAGDDVREGLKNRGRIYMWDVPDEKTATQYDITDQPEIWRAGVRNTASMGADISSPDALTLVSSYDRLTESLKKLLAEICYSVSLVKVDHDNKSQALTDYRFEVVDSLGSKGPVPFFDEKTAEVGNLVAGRRYRLAEVKAPSGYSLLTKPIEFALLRNDAGVLQLDVSGGESAHPELEVTQSADKVHFTFTVANIRQGNLPSTGGNGVHLPIVIGSVTICIGAFLGRRREQA</sequence>
<proteinExistence type="predicted"/>
<reference evidence="4 5" key="1">
    <citation type="submission" date="2021-04" db="EMBL/GenBank/DDBJ databases">
        <title>Corynebacterium genitalium sp. nov. and Corynebacterium genitalium sp. nov., two new species of the genus Corynebacterium.</title>
        <authorList>
            <person name="Jaen-Luchoro D."/>
            <person name="Pinyeiro-Iglesias B."/>
            <person name="Al-Shaer S."/>
            <person name="Karlsson R."/>
            <person name="Gonzales-Siles L."/>
            <person name="Cardew S."/>
            <person name="Jensie-Markopolous S."/>
            <person name="Ohlen M."/>
            <person name="Inganas E."/>
            <person name="Moore E.R.B."/>
        </authorList>
    </citation>
    <scope>NUCLEOTIDE SEQUENCE [LARGE SCALE GENOMIC DNA]</scope>
    <source>
        <strain evidence="4 5">CCUG 55013</strain>
    </source>
</reference>
<protein>
    <submittedName>
        <fullName evidence="4">LPXTG cell wall anchor domain-containing protein</fullName>
    </submittedName>
</protein>
<dbReference type="PROSITE" id="PS50234">
    <property type="entry name" value="VWFA"/>
    <property type="match status" value="1"/>
</dbReference>